<evidence type="ECO:0000256" key="4">
    <source>
        <dbReference type="ARBA" id="ARBA00022833"/>
    </source>
</evidence>
<keyword evidence="1" id="KW-0479">Metal-binding</keyword>
<evidence type="ECO:0000256" key="6">
    <source>
        <dbReference type="SAM" id="MobiDB-lite"/>
    </source>
</evidence>
<evidence type="ECO:0000256" key="3">
    <source>
        <dbReference type="ARBA" id="ARBA00022771"/>
    </source>
</evidence>
<dbReference type="PANTHER" id="PTHR23235">
    <property type="entry name" value="KRUEPPEL-LIKE TRANSCRIPTION FACTOR"/>
    <property type="match status" value="1"/>
</dbReference>
<feature type="region of interest" description="Disordered" evidence="6">
    <location>
        <begin position="389"/>
        <end position="421"/>
    </location>
</feature>
<dbReference type="GO" id="GO:0008270">
    <property type="term" value="F:zinc ion binding"/>
    <property type="evidence" value="ECO:0007669"/>
    <property type="project" value="UniProtKB-KW"/>
</dbReference>
<feature type="domain" description="C2H2-type" evidence="7">
    <location>
        <begin position="190"/>
        <end position="219"/>
    </location>
</feature>
<dbReference type="PANTHER" id="PTHR23235:SF120">
    <property type="entry name" value="KRUPPEL-LIKE FACTOR 15"/>
    <property type="match status" value="1"/>
</dbReference>
<name>A0A8H4QM74_9HELO</name>
<keyword evidence="2" id="KW-0677">Repeat</keyword>
<feature type="domain" description="C2H2-type" evidence="7">
    <location>
        <begin position="130"/>
        <end position="159"/>
    </location>
</feature>
<accession>A0A8H4QM74</accession>
<feature type="region of interest" description="Disordered" evidence="6">
    <location>
        <begin position="452"/>
        <end position="484"/>
    </location>
</feature>
<keyword evidence="3 5" id="KW-0863">Zinc-finger</keyword>
<dbReference type="SUPFAM" id="SSF57667">
    <property type="entry name" value="beta-beta-alpha zinc fingers"/>
    <property type="match status" value="2"/>
</dbReference>
<protein>
    <recommendedName>
        <fullName evidence="7">C2H2-type domain-containing protein</fullName>
    </recommendedName>
</protein>
<evidence type="ECO:0000256" key="2">
    <source>
        <dbReference type="ARBA" id="ARBA00022737"/>
    </source>
</evidence>
<dbReference type="InterPro" id="IPR013087">
    <property type="entry name" value="Znf_C2H2_type"/>
</dbReference>
<evidence type="ECO:0000256" key="1">
    <source>
        <dbReference type="ARBA" id="ARBA00022723"/>
    </source>
</evidence>
<feature type="compositionally biased region" description="Low complexity" evidence="6">
    <location>
        <begin position="399"/>
        <end position="414"/>
    </location>
</feature>
<organism evidence="8 9">
    <name type="scientific">Cudoniella acicularis</name>
    <dbReference type="NCBI Taxonomy" id="354080"/>
    <lineage>
        <taxon>Eukaryota</taxon>
        <taxon>Fungi</taxon>
        <taxon>Dikarya</taxon>
        <taxon>Ascomycota</taxon>
        <taxon>Pezizomycotina</taxon>
        <taxon>Leotiomycetes</taxon>
        <taxon>Helotiales</taxon>
        <taxon>Tricladiaceae</taxon>
        <taxon>Cudoniella</taxon>
    </lineage>
</organism>
<dbReference type="GO" id="GO:0000981">
    <property type="term" value="F:DNA-binding transcription factor activity, RNA polymerase II-specific"/>
    <property type="evidence" value="ECO:0007669"/>
    <property type="project" value="TreeGrafter"/>
</dbReference>
<dbReference type="Gene3D" id="3.30.160.60">
    <property type="entry name" value="Classic Zinc Finger"/>
    <property type="match status" value="4"/>
</dbReference>
<dbReference type="OrthoDB" id="3437960at2759"/>
<comment type="caution">
    <text evidence="8">The sequence shown here is derived from an EMBL/GenBank/DDBJ whole genome shotgun (WGS) entry which is preliminary data.</text>
</comment>
<feature type="region of interest" description="Disordered" evidence="6">
    <location>
        <begin position="13"/>
        <end position="45"/>
    </location>
</feature>
<evidence type="ECO:0000313" key="8">
    <source>
        <dbReference type="EMBL" id="KAF4613398.1"/>
    </source>
</evidence>
<dbReference type="Pfam" id="PF00096">
    <property type="entry name" value="zf-C2H2"/>
    <property type="match status" value="3"/>
</dbReference>
<dbReference type="FunFam" id="3.30.160.60:FF:002061">
    <property type="entry name" value="Uncharacterized protein"/>
    <property type="match status" value="1"/>
</dbReference>
<dbReference type="InterPro" id="IPR036236">
    <property type="entry name" value="Znf_C2H2_sf"/>
</dbReference>
<evidence type="ECO:0000313" key="9">
    <source>
        <dbReference type="Proteomes" id="UP000566819"/>
    </source>
</evidence>
<feature type="compositionally biased region" description="Acidic residues" evidence="6">
    <location>
        <begin position="254"/>
        <end position="264"/>
    </location>
</feature>
<dbReference type="PROSITE" id="PS50157">
    <property type="entry name" value="ZINC_FINGER_C2H2_2"/>
    <property type="match status" value="4"/>
</dbReference>
<feature type="compositionally biased region" description="Basic residues" evidence="6">
    <location>
        <begin position="239"/>
        <end position="248"/>
    </location>
</feature>
<feature type="region of interest" description="Disordered" evidence="6">
    <location>
        <begin position="239"/>
        <end position="280"/>
    </location>
</feature>
<dbReference type="SMART" id="SM00355">
    <property type="entry name" value="ZnF_C2H2"/>
    <property type="match status" value="4"/>
</dbReference>
<gene>
    <name evidence="8" type="ORF">G7Y89_g15489</name>
</gene>
<feature type="compositionally biased region" description="Pro residues" evidence="6">
    <location>
        <begin position="32"/>
        <end position="42"/>
    </location>
</feature>
<feature type="domain" description="C2H2-type" evidence="7">
    <location>
        <begin position="220"/>
        <end position="255"/>
    </location>
</feature>
<keyword evidence="4" id="KW-0862">Zinc</keyword>
<keyword evidence="9" id="KW-1185">Reference proteome</keyword>
<dbReference type="AlphaFoldDB" id="A0A8H4QM74"/>
<evidence type="ECO:0000259" key="7">
    <source>
        <dbReference type="PROSITE" id="PS50157"/>
    </source>
</evidence>
<feature type="domain" description="C2H2-type" evidence="7">
    <location>
        <begin position="160"/>
        <end position="189"/>
    </location>
</feature>
<proteinExistence type="predicted"/>
<dbReference type="EMBL" id="JAAMPI010002446">
    <property type="protein sequence ID" value="KAF4613398.1"/>
    <property type="molecule type" value="Genomic_DNA"/>
</dbReference>
<reference evidence="8 9" key="1">
    <citation type="submission" date="2020-03" db="EMBL/GenBank/DDBJ databases">
        <title>Draft Genome Sequence of Cudoniella acicularis.</title>
        <authorList>
            <person name="Buettner E."/>
            <person name="Kellner H."/>
        </authorList>
    </citation>
    <scope>NUCLEOTIDE SEQUENCE [LARGE SCALE GENOMIC DNA]</scope>
    <source>
        <strain evidence="8 9">DSM 108380</strain>
    </source>
</reference>
<dbReference type="PROSITE" id="PS00028">
    <property type="entry name" value="ZINC_FINGER_C2H2_1"/>
    <property type="match status" value="4"/>
</dbReference>
<sequence>MCGTHSTRYLQKRFSDTDSTPHACRPGKTTPIPYPYRPPPKSQSPAEDRLHIVHVFLSSYRELHSTESGLLYPSCVNCFFAAFELDLAIAPQGRHREERNRTALALDTQGNNLRMDVMELVENEPNARPFQCDWQTCNKSFNRKSDLQRHYRIHTNERPYSCMTPGCGKSFIQRSALTVHIRTHTGEKPHQCQHIGCGKRFSDSSSLARHRRIHTGKRPYKCAHEGCLKSFCRKTTMVKHQRRSHQRGVHSSELEDGETSDSDSGESPSTPQHSGQMQWPQSVAVPNHSVIQHGPQMHRAHSFADFGHHQVDGYPMHQNFNHRHSLSGGAQSFNPTIQEQPHPNPMMHRAPSLPAHSSYYVPEQNNPGVATLNTNPPRIQTYQIPRQHMEGQSHEILQSSPSSYSSASRASPVSQDPYYTHHPAQNATYALQNSSPIEQQQPLIHYQQLPQHLPQQQQQPQPQPMPTPVAQPAHVQEQYHPAPSQDGQWYETVAYQPPVEVISQIQAFPQQHVFHNPWVQQKLEAFDDPSLQMPSARIENL</sequence>
<dbReference type="GO" id="GO:0000978">
    <property type="term" value="F:RNA polymerase II cis-regulatory region sequence-specific DNA binding"/>
    <property type="evidence" value="ECO:0007669"/>
    <property type="project" value="UniProtKB-ARBA"/>
</dbReference>
<evidence type="ECO:0000256" key="5">
    <source>
        <dbReference type="PROSITE-ProRule" id="PRU00042"/>
    </source>
</evidence>
<dbReference type="Proteomes" id="UP000566819">
    <property type="component" value="Unassembled WGS sequence"/>
</dbReference>
<dbReference type="FunFam" id="3.30.160.60:FF:000125">
    <property type="entry name" value="Putative zinc finger protein 143"/>
    <property type="match status" value="2"/>
</dbReference>